<name>A0A7W9GRV0_9ACTN</name>
<keyword evidence="2" id="KW-1185">Reference proteome</keyword>
<accession>A0A7W9GRV0</accession>
<sequence>MTAQGFAWNQQHGQRTVLGHSAGWPVGFWVRQLIDLPIDQTFPATSAAIKGEELSGIRPSSPYTNSLGSAWILQYDASTGAGYLNGITIATSDGLKDGAVSLSAPFDTETRAVYQQAGLIDTGSIL</sequence>
<dbReference type="Gene3D" id="2.40.10.10">
    <property type="entry name" value="Trypsin-like serine proteases"/>
    <property type="match status" value="1"/>
</dbReference>
<dbReference type="InterPro" id="IPR043504">
    <property type="entry name" value="Peptidase_S1_PA_chymotrypsin"/>
</dbReference>
<protein>
    <submittedName>
        <fullName evidence="1">Uncharacterized protein</fullName>
    </submittedName>
</protein>
<gene>
    <name evidence="1" type="ORF">HD601_003474</name>
</gene>
<dbReference type="Proteomes" id="UP000542813">
    <property type="component" value="Unassembled WGS sequence"/>
</dbReference>
<organism evidence="1 2">
    <name type="scientific">Jiangella mangrovi</name>
    <dbReference type="NCBI Taxonomy" id="1524084"/>
    <lineage>
        <taxon>Bacteria</taxon>
        <taxon>Bacillati</taxon>
        <taxon>Actinomycetota</taxon>
        <taxon>Actinomycetes</taxon>
        <taxon>Jiangellales</taxon>
        <taxon>Jiangellaceae</taxon>
        <taxon>Jiangella</taxon>
    </lineage>
</organism>
<proteinExistence type="predicted"/>
<evidence type="ECO:0000313" key="1">
    <source>
        <dbReference type="EMBL" id="MBB5788899.1"/>
    </source>
</evidence>
<dbReference type="AlphaFoldDB" id="A0A7W9GRV0"/>
<evidence type="ECO:0000313" key="2">
    <source>
        <dbReference type="Proteomes" id="UP000542813"/>
    </source>
</evidence>
<comment type="caution">
    <text evidence="1">The sequence shown here is derived from an EMBL/GenBank/DDBJ whole genome shotgun (WGS) entry which is preliminary data.</text>
</comment>
<reference evidence="1 2" key="1">
    <citation type="submission" date="2020-08" db="EMBL/GenBank/DDBJ databases">
        <title>Sequencing the genomes of 1000 actinobacteria strains.</title>
        <authorList>
            <person name="Klenk H.-P."/>
        </authorList>
    </citation>
    <scope>NUCLEOTIDE SEQUENCE [LARGE SCALE GENOMIC DNA]</scope>
    <source>
        <strain evidence="1 2">DSM 102122</strain>
    </source>
</reference>
<dbReference type="EMBL" id="JACHMM010000001">
    <property type="protein sequence ID" value="MBB5788899.1"/>
    <property type="molecule type" value="Genomic_DNA"/>
</dbReference>
<dbReference type="RefSeq" id="WP_184823880.1">
    <property type="nucleotide sequence ID" value="NZ_JACHMM010000001.1"/>
</dbReference>